<name>Q7NIR5_GLOVI</name>
<reference evidence="1 2" key="2">
    <citation type="journal article" date="2003" name="DNA Res.">
        <title>Complete genome structure of Gloeobacter violaceus PCC 7421, a cyanobacterium that lacks thylakoids (supplement).</title>
        <authorList>
            <person name="Nakamura Y."/>
            <person name="Kaneko T."/>
            <person name="Sato S."/>
            <person name="Mimuro M."/>
            <person name="Miyashita H."/>
            <person name="Tsuchiya T."/>
            <person name="Sasamoto S."/>
            <person name="Watanabe A."/>
            <person name="Kawashima K."/>
            <person name="Kishida Y."/>
            <person name="Kiyokawa C."/>
            <person name="Kohara M."/>
            <person name="Matsumoto M."/>
            <person name="Matsuno A."/>
            <person name="Nakazaki N."/>
            <person name="Shimpo S."/>
            <person name="Takeuchi C."/>
            <person name="Yamada M."/>
            <person name="Tabata S."/>
        </authorList>
    </citation>
    <scope>NUCLEOTIDE SEQUENCE [LARGE SCALE GENOMIC DNA]</scope>
    <source>
        <strain evidence="2">ATCC 29082 / PCC 7421</strain>
    </source>
</reference>
<dbReference type="EnsemblBacteria" id="BAC90058">
    <property type="protein sequence ID" value="BAC90058"/>
    <property type="gene ID" value="BAC90058"/>
</dbReference>
<accession>Q7NIR5</accession>
<gene>
    <name evidence="1" type="ordered locus">gll2117</name>
</gene>
<proteinExistence type="predicted"/>
<organism evidence="1 2">
    <name type="scientific">Gloeobacter violaceus (strain ATCC 29082 / PCC 7421)</name>
    <dbReference type="NCBI Taxonomy" id="251221"/>
    <lineage>
        <taxon>Bacteria</taxon>
        <taxon>Bacillati</taxon>
        <taxon>Cyanobacteriota</taxon>
        <taxon>Cyanophyceae</taxon>
        <taxon>Gloeobacterales</taxon>
        <taxon>Gloeobacteraceae</taxon>
        <taxon>Gloeobacter</taxon>
    </lineage>
</organism>
<protein>
    <submittedName>
        <fullName evidence="1">Gll2117 protein</fullName>
    </submittedName>
</protein>
<reference evidence="1 2" key="1">
    <citation type="journal article" date="2003" name="DNA Res.">
        <title>Complete genome structure of Gloeobacter violaceus PCC 7421, a cyanobacterium that lacks thylakoids.</title>
        <authorList>
            <person name="Nakamura Y."/>
            <person name="Kaneko T."/>
            <person name="Sato S."/>
            <person name="Mimuro M."/>
            <person name="Miyashita H."/>
            <person name="Tsuchiya T."/>
            <person name="Sasamoto S."/>
            <person name="Watanabe A."/>
            <person name="Kawashima K."/>
            <person name="Kishida Y."/>
            <person name="Kiyokawa C."/>
            <person name="Kohara M."/>
            <person name="Matsumoto M."/>
            <person name="Matsuno A."/>
            <person name="Nakazaki N."/>
            <person name="Shimpo S."/>
            <person name="Takeuchi C."/>
            <person name="Yamada M."/>
            <person name="Tabata S."/>
        </authorList>
    </citation>
    <scope>NUCLEOTIDE SEQUENCE [LARGE SCALE GENOMIC DNA]</scope>
    <source>
        <strain evidence="2">ATCC 29082 / PCC 7421</strain>
    </source>
</reference>
<dbReference type="KEGG" id="gvi:gll2117"/>
<evidence type="ECO:0000313" key="1">
    <source>
        <dbReference type="EMBL" id="BAC90058.1"/>
    </source>
</evidence>
<dbReference type="Proteomes" id="UP000000557">
    <property type="component" value="Chromosome"/>
</dbReference>
<sequence length="114" mass="13432">MSNRIQPDMIGHLPQDPDNINFSCRCGLAASLQGDSINRHTRRFAMPTDEEKREIVTEKRHQQENLEHNMLVRAEEAEPEPITEEARELLTEQRRHEENLQHNMLHRAEEQLKS</sequence>
<dbReference type="AlphaFoldDB" id="Q7NIR5"/>
<dbReference type="HOGENOM" id="CLU_2117545_0_0_3"/>
<dbReference type="EMBL" id="BA000045">
    <property type="protein sequence ID" value="BAC90058.1"/>
    <property type="molecule type" value="Genomic_DNA"/>
</dbReference>
<keyword evidence="2" id="KW-1185">Reference proteome</keyword>
<evidence type="ECO:0000313" key="2">
    <source>
        <dbReference type="Proteomes" id="UP000000557"/>
    </source>
</evidence>
<dbReference type="InParanoid" id="Q7NIR5"/>